<dbReference type="AlphaFoldDB" id="A0A920CQ37"/>
<accession>A0A920CQ37</accession>
<evidence type="ECO:0000256" key="13">
    <source>
        <dbReference type="ARBA" id="ARBA00023136"/>
    </source>
</evidence>
<evidence type="ECO:0000256" key="9">
    <source>
        <dbReference type="ARBA" id="ARBA00022777"/>
    </source>
</evidence>
<dbReference type="SMART" id="SM00387">
    <property type="entry name" value="HATPase_c"/>
    <property type="match status" value="1"/>
</dbReference>
<dbReference type="SMART" id="SM00388">
    <property type="entry name" value="HisKA"/>
    <property type="match status" value="1"/>
</dbReference>
<evidence type="ECO:0000256" key="6">
    <source>
        <dbReference type="ARBA" id="ARBA00022679"/>
    </source>
</evidence>
<organism evidence="17 18">
    <name type="scientific">Paenibacillus azoreducens</name>
    <dbReference type="NCBI Taxonomy" id="116718"/>
    <lineage>
        <taxon>Bacteria</taxon>
        <taxon>Bacillati</taxon>
        <taxon>Bacillota</taxon>
        <taxon>Bacilli</taxon>
        <taxon>Bacillales</taxon>
        <taxon>Paenibacillaceae</taxon>
        <taxon>Paenibacillus</taxon>
    </lineage>
</organism>
<dbReference type="PANTHER" id="PTHR45528">
    <property type="entry name" value="SENSOR HISTIDINE KINASE CPXA"/>
    <property type="match status" value="1"/>
</dbReference>
<dbReference type="GO" id="GO:0005524">
    <property type="term" value="F:ATP binding"/>
    <property type="evidence" value="ECO:0007669"/>
    <property type="project" value="UniProtKB-KW"/>
</dbReference>
<dbReference type="RefSeq" id="WP_212979877.1">
    <property type="nucleotide sequence ID" value="NZ_AP025343.1"/>
</dbReference>
<dbReference type="InterPro" id="IPR003594">
    <property type="entry name" value="HATPase_dom"/>
</dbReference>
<feature type="domain" description="Histidine kinase" evidence="15">
    <location>
        <begin position="99"/>
        <end position="296"/>
    </location>
</feature>
<evidence type="ECO:0000256" key="7">
    <source>
        <dbReference type="ARBA" id="ARBA00022692"/>
    </source>
</evidence>
<dbReference type="InterPro" id="IPR003661">
    <property type="entry name" value="HisK_dim/P_dom"/>
</dbReference>
<gene>
    <name evidence="17" type="ORF">J34TS1_41260</name>
</gene>
<evidence type="ECO:0000256" key="12">
    <source>
        <dbReference type="ARBA" id="ARBA00023012"/>
    </source>
</evidence>
<dbReference type="InterPro" id="IPR005467">
    <property type="entry name" value="His_kinase_dom"/>
</dbReference>
<feature type="transmembrane region" description="Helical" evidence="14">
    <location>
        <begin position="12"/>
        <end position="32"/>
    </location>
</feature>
<dbReference type="Gene3D" id="6.10.340.10">
    <property type="match status" value="1"/>
</dbReference>
<evidence type="ECO:0000256" key="14">
    <source>
        <dbReference type="SAM" id="Phobius"/>
    </source>
</evidence>
<evidence type="ECO:0000259" key="16">
    <source>
        <dbReference type="PROSITE" id="PS50885"/>
    </source>
</evidence>
<dbReference type="GO" id="GO:0000155">
    <property type="term" value="F:phosphorelay sensor kinase activity"/>
    <property type="evidence" value="ECO:0007669"/>
    <property type="project" value="InterPro"/>
</dbReference>
<evidence type="ECO:0000313" key="17">
    <source>
        <dbReference type="EMBL" id="GIO49361.1"/>
    </source>
</evidence>
<dbReference type="CDD" id="cd00082">
    <property type="entry name" value="HisKA"/>
    <property type="match status" value="1"/>
</dbReference>
<comment type="subcellular location">
    <subcellularLocation>
        <location evidence="2">Cell membrane</location>
        <topology evidence="2">Multi-pass membrane protein</topology>
    </subcellularLocation>
</comment>
<dbReference type="InterPro" id="IPR050398">
    <property type="entry name" value="HssS/ArlS-like"/>
</dbReference>
<dbReference type="SUPFAM" id="SSF55874">
    <property type="entry name" value="ATPase domain of HSP90 chaperone/DNA topoisomerase II/histidine kinase"/>
    <property type="match status" value="1"/>
</dbReference>
<evidence type="ECO:0000256" key="3">
    <source>
        <dbReference type="ARBA" id="ARBA00012438"/>
    </source>
</evidence>
<keyword evidence="11 14" id="KW-1133">Transmembrane helix</keyword>
<evidence type="ECO:0000256" key="4">
    <source>
        <dbReference type="ARBA" id="ARBA00022475"/>
    </source>
</evidence>
<evidence type="ECO:0000256" key="1">
    <source>
        <dbReference type="ARBA" id="ARBA00000085"/>
    </source>
</evidence>
<dbReference type="EMBL" id="BORT01000021">
    <property type="protein sequence ID" value="GIO49361.1"/>
    <property type="molecule type" value="Genomic_DNA"/>
</dbReference>
<evidence type="ECO:0000256" key="2">
    <source>
        <dbReference type="ARBA" id="ARBA00004651"/>
    </source>
</evidence>
<keyword evidence="13 14" id="KW-0472">Membrane</keyword>
<evidence type="ECO:0000256" key="5">
    <source>
        <dbReference type="ARBA" id="ARBA00022553"/>
    </source>
</evidence>
<dbReference type="PROSITE" id="PS50109">
    <property type="entry name" value="HIS_KIN"/>
    <property type="match status" value="1"/>
</dbReference>
<dbReference type="Proteomes" id="UP000682811">
    <property type="component" value="Unassembled WGS sequence"/>
</dbReference>
<dbReference type="Pfam" id="PF02518">
    <property type="entry name" value="HATPase_c"/>
    <property type="match status" value="1"/>
</dbReference>
<dbReference type="PANTHER" id="PTHR45528:SF1">
    <property type="entry name" value="SENSOR HISTIDINE KINASE CPXA"/>
    <property type="match status" value="1"/>
</dbReference>
<evidence type="ECO:0000259" key="15">
    <source>
        <dbReference type="PROSITE" id="PS50109"/>
    </source>
</evidence>
<evidence type="ECO:0000256" key="8">
    <source>
        <dbReference type="ARBA" id="ARBA00022741"/>
    </source>
</evidence>
<sequence length="300" mass="34070">MSDLPPHQNVALITFMVVVFTLFLVISFLFFYRIRRRLVRLEVAMTVKGEDGIPNSVISGSNDEIGRLEQSFNTMSSQLKMMRENEKQEGELRKQLIANLSHDLRTPLTVIRQHVHTLHSASSDPSHDSFNVINRKLDDIGKLMDNLLSYTLLSAGKYPMELKDTDILDELRDAAAEWYPVFEAEGFDIQIELPEESVIWCIDPFWFRMIIENLFQNVIRHAKSGRYIGIDYRELDGDAVVAIHDHGPGMTQSSDAKGAGIGLSIVALMLKEMKLQWKIDSRNTGTTVYISAPSLKLNKT</sequence>
<dbReference type="PROSITE" id="PS50885">
    <property type="entry name" value="HAMP"/>
    <property type="match status" value="1"/>
</dbReference>
<dbReference type="InterPro" id="IPR036097">
    <property type="entry name" value="HisK_dim/P_sf"/>
</dbReference>
<dbReference type="GO" id="GO:0005886">
    <property type="term" value="C:plasma membrane"/>
    <property type="evidence" value="ECO:0007669"/>
    <property type="project" value="UniProtKB-SubCell"/>
</dbReference>
<keyword evidence="18" id="KW-1185">Reference proteome</keyword>
<name>A0A920CQ37_9BACL</name>
<dbReference type="CDD" id="cd06225">
    <property type="entry name" value="HAMP"/>
    <property type="match status" value="1"/>
</dbReference>
<feature type="domain" description="HAMP" evidence="16">
    <location>
        <begin position="32"/>
        <end position="84"/>
    </location>
</feature>
<dbReference type="EC" id="2.7.13.3" evidence="3"/>
<keyword evidence="5" id="KW-0597">Phosphoprotein</keyword>
<dbReference type="SUPFAM" id="SSF47384">
    <property type="entry name" value="Homodimeric domain of signal transducing histidine kinase"/>
    <property type="match status" value="1"/>
</dbReference>
<evidence type="ECO:0000256" key="10">
    <source>
        <dbReference type="ARBA" id="ARBA00022840"/>
    </source>
</evidence>
<dbReference type="Gene3D" id="3.30.565.10">
    <property type="entry name" value="Histidine kinase-like ATPase, C-terminal domain"/>
    <property type="match status" value="1"/>
</dbReference>
<dbReference type="Gene3D" id="1.10.287.130">
    <property type="match status" value="1"/>
</dbReference>
<proteinExistence type="predicted"/>
<evidence type="ECO:0000313" key="18">
    <source>
        <dbReference type="Proteomes" id="UP000682811"/>
    </source>
</evidence>
<protein>
    <recommendedName>
        <fullName evidence="3">histidine kinase</fullName>
        <ecNumber evidence="3">2.7.13.3</ecNumber>
    </recommendedName>
</protein>
<dbReference type="Pfam" id="PF00512">
    <property type="entry name" value="HisKA"/>
    <property type="match status" value="1"/>
</dbReference>
<evidence type="ECO:0000256" key="11">
    <source>
        <dbReference type="ARBA" id="ARBA00022989"/>
    </source>
</evidence>
<comment type="catalytic activity">
    <reaction evidence="1">
        <text>ATP + protein L-histidine = ADP + protein N-phospho-L-histidine.</text>
        <dbReference type="EC" id="2.7.13.3"/>
    </reaction>
</comment>
<keyword evidence="8" id="KW-0547">Nucleotide-binding</keyword>
<keyword evidence="6" id="KW-0808">Transferase</keyword>
<keyword evidence="12" id="KW-0902">Two-component regulatory system</keyword>
<keyword evidence="4" id="KW-1003">Cell membrane</keyword>
<keyword evidence="7 14" id="KW-0812">Transmembrane</keyword>
<reference evidence="17 18" key="1">
    <citation type="submission" date="2021-03" db="EMBL/GenBank/DDBJ databases">
        <title>Antimicrobial resistance genes in bacteria isolated from Japanese honey, and their potential for conferring macrolide and lincosamide resistance in the American foulbrood pathogen Paenibacillus larvae.</title>
        <authorList>
            <person name="Okamoto M."/>
            <person name="Kumagai M."/>
            <person name="Kanamori H."/>
            <person name="Takamatsu D."/>
        </authorList>
    </citation>
    <scope>NUCLEOTIDE SEQUENCE [LARGE SCALE GENOMIC DNA]</scope>
    <source>
        <strain evidence="17 18">J34TS1</strain>
    </source>
</reference>
<comment type="caution">
    <text evidence="17">The sequence shown here is derived from an EMBL/GenBank/DDBJ whole genome shotgun (WGS) entry which is preliminary data.</text>
</comment>
<dbReference type="InterPro" id="IPR036890">
    <property type="entry name" value="HATPase_C_sf"/>
</dbReference>
<dbReference type="InterPro" id="IPR003660">
    <property type="entry name" value="HAMP_dom"/>
</dbReference>
<keyword evidence="10" id="KW-0067">ATP-binding</keyword>
<keyword evidence="9 17" id="KW-0418">Kinase</keyword>